<feature type="domain" description="Secretion system C-terminal sorting" evidence="5">
    <location>
        <begin position="651"/>
        <end position="727"/>
    </location>
</feature>
<dbReference type="PANTHER" id="PTHR48267:SF1">
    <property type="entry name" value="BILIRUBIN OXIDASE"/>
    <property type="match status" value="1"/>
</dbReference>
<dbReference type="RefSeq" id="WP_380736590.1">
    <property type="nucleotide sequence ID" value="NZ_JBHTJP010000032.1"/>
</dbReference>
<reference evidence="7" key="1">
    <citation type="journal article" date="2019" name="Int. J. Syst. Evol. Microbiol.">
        <title>The Global Catalogue of Microorganisms (GCM) 10K type strain sequencing project: providing services to taxonomists for standard genome sequencing and annotation.</title>
        <authorList>
            <consortium name="The Broad Institute Genomics Platform"/>
            <consortium name="The Broad Institute Genome Sequencing Center for Infectious Disease"/>
            <person name="Wu L."/>
            <person name="Ma J."/>
        </authorList>
    </citation>
    <scope>NUCLEOTIDE SEQUENCE [LARGE SCALE GENOMIC DNA]</scope>
    <source>
        <strain evidence="7">CCUG 60898</strain>
    </source>
</reference>
<feature type="domain" description="Plastocyanin-like" evidence="3">
    <location>
        <begin position="488"/>
        <end position="617"/>
    </location>
</feature>
<dbReference type="Gene3D" id="2.60.40.420">
    <property type="entry name" value="Cupredoxins - blue copper proteins"/>
    <property type="match status" value="3"/>
</dbReference>
<dbReference type="InterPro" id="IPR008972">
    <property type="entry name" value="Cupredoxin"/>
</dbReference>
<gene>
    <name evidence="6" type="ORF">ACFQ1G_02040</name>
</gene>
<proteinExistence type="predicted"/>
<dbReference type="InterPro" id="IPR011706">
    <property type="entry name" value="Cu-oxidase_C"/>
</dbReference>
<comment type="caution">
    <text evidence="6">The sequence shown here is derived from an EMBL/GenBank/DDBJ whole genome shotgun (WGS) entry which is preliminary data.</text>
</comment>
<organism evidence="6 7">
    <name type="scientific">Salinimicrobium gaetbulicola</name>
    <dbReference type="NCBI Taxonomy" id="999702"/>
    <lineage>
        <taxon>Bacteria</taxon>
        <taxon>Pseudomonadati</taxon>
        <taxon>Bacteroidota</taxon>
        <taxon>Flavobacteriia</taxon>
        <taxon>Flavobacteriales</taxon>
        <taxon>Flavobacteriaceae</taxon>
        <taxon>Salinimicrobium</taxon>
    </lineage>
</organism>
<dbReference type="EMBL" id="JBHTJP010000032">
    <property type="protein sequence ID" value="MFD0975560.1"/>
    <property type="molecule type" value="Genomic_DNA"/>
</dbReference>
<sequence>MKQSLLKGGILLLIFNFVLAFSLPAQHSQNGEMDFDELDPVTHPKFVNELPFPEVLQPITEGGNYYKVYIKPVTQDLGLVDPFGNPLNETMVWGYGHNENSISYPGPTIEAYKNHTIQVEWVNDLPKEHLFAIDKSIHWAATDYRMANGLEEGAMVEFNGIPTVTHLHGGHTDADSDGHPESWYTPGSESTGSNYFGEVYEYDNSQEAATLWYHDHVIGITRLNVYAGLAGFYLLRDDHEESLNLPKGKFEVPLVIQDRVFDTNGQLVYPTETFTVSDEPDESYHSEITDGVIYNSILPEMFGDFILVNGKAWPKLDVQPRKYRLRLLNGSDSRFYDLFLPGTNPNQNVTFYQIGSDGGLLEAPLMKDRILIGPGERIDVIIDFSAPELWGQSLILKNRARSPFPFGETVDPRTSGQVMAFNVIIPLAEDDTSIIPISLRNDSPTVSGNSSETRQLVLFEEEDEYGRLLPSLGTAEKGALGFLDDITENPEYGATETWEIFNTTPDAHPIHLHLVHFQVVNTQKFNIKKSYFGKEDSDDDNDFPNINSNGESNYSVQLLGQPKPPAAENAGRKDTFIVYPGEVARVKAFFDKEGEYVWHCHILSHEDHDMMRPFYVGDLPEETQALVATVESALHDSGIILEASEGLKVAPNPLQQSTKISFILKKNLEVKMEISDYMGRVVARPFAGAVTANERYEVTFDRQGLPTGMYICKLYTSDGRSFEQIIIAQ</sequence>
<evidence type="ECO:0000313" key="6">
    <source>
        <dbReference type="EMBL" id="MFD0975560.1"/>
    </source>
</evidence>
<keyword evidence="7" id="KW-1185">Reference proteome</keyword>
<evidence type="ECO:0000256" key="2">
    <source>
        <dbReference type="SAM" id="MobiDB-lite"/>
    </source>
</evidence>
<dbReference type="InterPro" id="IPR011707">
    <property type="entry name" value="Cu-oxidase-like_N"/>
</dbReference>
<dbReference type="InterPro" id="IPR026444">
    <property type="entry name" value="Secre_tail"/>
</dbReference>
<dbReference type="CDD" id="cd13891">
    <property type="entry name" value="CuRO_3_CotA_like"/>
    <property type="match status" value="1"/>
</dbReference>
<dbReference type="Pfam" id="PF18962">
    <property type="entry name" value="Por_Secre_tail"/>
    <property type="match status" value="1"/>
</dbReference>
<dbReference type="CDD" id="cd13844">
    <property type="entry name" value="CuRO_1_BOD_CotA_like"/>
    <property type="match status" value="1"/>
</dbReference>
<feature type="domain" description="Plastocyanin-like" evidence="4">
    <location>
        <begin position="163"/>
        <end position="238"/>
    </location>
</feature>
<dbReference type="InterPro" id="IPR045087">
    <property type="entry name" value="Cu-oxidase_fam"/>
</dbReference>
<evidence type="ECO:0000259" key="5">
    <source>
        <dbReference type="Pfam" id="PF18962"/>
    </source>
</evidence>
<name>A0ABW3IDF8_9FLAO</name>
<dbReference type="Pfam" id="PF07731">
    <property type="entry name" value="Cu-oxidase_2"/>
    <property type="match status" value="1"/>
</dbReference>
<accession>A0ABW3IDF8</accession>
<dbReference type="Pfam" id="PF07732">
    <property type="entry name" value="Cu-oxidase_3"/>
    <property type="match status" value="1"/>
</dbReference>
<evidence type="ECO:0000259" key="3">
    <source>
        <dbReference type="Pfam" id="PF07731"/>
    </source>
</evidence>
<feature type="region of interest" description="Disordered" evidence="2">
    <location>
        <begin position="533"/>
        <end position="552"/>
    </location>
</feature>
<dbReference type="SUPFAM" id="SSF49503">
    <property type="entry name" value="Cupredoxins"/>
    <property type="match status" value="3"/>
</dbReference>
<dbReference type="CDD" id="cd13868">
    <property type="entry name" value="CuRO_2_CotA_like"/>
    <property type="match status" value="1"/>
</dbReference>
<evidence type="ECO:0000256" key="1">
    <source>
        <dbReference type="ARBA" id="ARBA00022729"/>
    </source>
</evidence>
<evidence type="ECO:0000313" key="7">
    <source>
        <dbReference type="Proteomes" id="UP001597100"/>
    </source>
</evidence>
<keyword evidence="1" id="KW-0732">Signal</keyword>
<dbReference type="Proteomes" id="UP001597100">
    <property type="component" value="Unassembled WGS sequence"/>
</dbReference>
<protein>
    <submittedName>
        <fullName evidence="6">Multicopper oxidase domain-containing protein</fullName>
    </submittedName>
</protein>
<dbReference type="PANTHER" id="PTHR48267">
    <property type="entry name" value="CUPREDOXIN SUPERFAMILY PROTEIN"/>
    <property type="match status" value="1"/>
</dbReference>
<evidence type="ECO:0000259" key="4">
    <source>
        <dbReference type="Pfam" id="PF07732"/>
    </source>
</evidence>
<dbReference type="NCBIfam" id="TIGR04183">
    <property type="entry name" value="Por_Secre_tail"/>
    <property type="match status" value="1"/>
</dbReference>